<feature type="compositionally biased region" description="Polar residues" evidence="1">
    <location>
        <begin position="165"/>
        <end position="190"/>
    </location>
</feature>
<dbReference type="GO" id="GO:1900025">
    <property type="term" value="P:negative regulation of substrate adhesion-dependent cell spreading"/>
    <property type="evidence" value="ECO:0007669"/>
    <property type="project" value="InterPro"/>
</dbReference>
<dbReference type="GO" id="GO:0035650">
    <property type="term" value="F:AP-1 adaptor complex binding"/>
    <property type="evidence" value="ECO:0007669"/>
    <property type="project" value="InterPro"/>
</dbReference>
<name>A0A6F9D5S8_9ASCI</name>
<dbReference type="InterPro" id="IPR031483">
    <property type="entry name" value="AP1AR"/>
</dbReference>
<protein>
    <submittedName>
        <fullName evidence="2">AP-1 complex-associated regulatory protein</fullName>
    </submittedName>
</protein>
<dbReference type="Pfam" id="PF15745">
    <property type="entry name" value="AP1AR"/>
    <property type="match status" value="1"/>
</dbReference>
<dbReference type="GO" id="GO:2000146">
    <property type="term" value="P:negative regulation of cell motility"/>
    <property type="evidence" value="ECO:0007669"/>
    <property type="project" value="InterPro"/>
</dbReference>
<dbReference type="EMBL" id="LR782952">
    <property type="protein sequence ID" value="CAB3222082.1"/>
    <property type="molecule type" value="mRNA"/>
</dbReference>
<feature type="compositionally biased region" description="Polar residues" evidence="1">
    <location>
        <begin position="228"/>
        <end position="237"/>
    </location>
</feature>
<accession>A0A6F9D5S8</accession>
<dbReference type="GO" id="GO:0048203">
    <property type="term" value="P:vesicle targeting, trans-Golgi to endosome"/>
    <property type="evidence" value="ECO:0007669"/>
    <property type="project" value="InterPro"/>
</dbReference>
<feature type="compositionally biased region" description="Acidic residues" evidence="1">
    <location>
        <begin position="283"/>
        <end position="294"/>
    </location>
</feature>
<evidence type="ECO:0000313" key="2">
    <source>
        <dbReference type="EMBL" id="CAB3222082.1"/>
    </source>
</evidence>
<feature type="region of interest" description="Disordered" evidence="1">
    <location>
        <begin position="165"/>
        <end position="294"/>
    </location>
</feature>
<feature type="region of interest" description="Disordered" evidence="1">
    <location>
        <begin position="113"/>
        <end position="138"/>
    </location>
</feature>
<dbReference type="GO" id="GO:0005829">
    <property type="term" value="C:cytosol"/>
    <property type="evidence" value="ECO:0007669"/>
    <property type="project" value="GOC"/>
</dbReference>
<proteinExistence type="evidence at transcript level"/>
<dbReference type="AlphaFoldDB" id="A0A6F9D5S8"/>
<reference evidence="2" key="1">
    <citation type="submission" date="2020-04" db="EMBL/GenBank/DDBJ databases">
        <authorList>
            <person name="Neveu A P."/>
        </authorList>
    </citation>
    <scope>NUCLEOTIDE SEQUENCE</scope>
    <source>
        <tissue evidence="2">Whole embryo</tissue>
    </source>
</reference>
<feature type="compositionally biased region" description="Basic and acidic residues" evidence="1">
    <location>
        <begin position="260"/>
        <end position="276"/>
    </location>
</feature>
<dbReference type="GO" id="GO:0034315">
    <property type="term" value="P:regulation of Arp2/3 complex-mediated actin nucleation"/>
    <property type="evidence" value="ECO:0007669"/>
    <property type="project" value="InterPro"/>
</dbReference>
<gene>
    <name evidence="2" type="primary">Ap1ar</name>
</gene>
<feature type="compositionally biased region" description="Basic and acidic residues" evidence="1">
    <location>
        <begin position="239"/>
        <end position="250"/>
    </location>
</feature>
<sequence>MEQCFGCLGIIFGNRRRQRLRHLVKYKDDVSRNIGVEFENLMLDEHKPNYGSDLPVITQEEREYIAKRDYNKIIEEQKKVDEQINKQLFEEEEQIRVEEESFLEAQREAERATSMTLSLKEKAAGLSTPGGDSTSRHSLTLEEVEDDFEDFLEEVRSRSIAFRNQVASRSKETAANTSSTSDHCNTTLDSLSFDRGGDGMSSEEDFVTSEFSHSKPKAKSREEPEWDSYTSGVSKSGKQAHEKPLEKRLDPVGIGSPENSDTKKCRSNDEDPRTQAERMFSITDDEDMGDFVHA</sequence>
<dbReference type="PANTHER" id="PTHR34529:SF1">
    <property type="entry name" value="AP-1 COMPLEX-ASSOCIATED REGULATORY PROTEIN"/>
    <property type="match status" value="1"/>
</dbReference>
<evidence type="ECO:0000256" key="1">
    <source>
        <dbReference type="SAM" id="MobiDB-lite"/>
    </source>
</evidence>
<organism evidence="2">
    <name type="scientific">Phallusia mammillata</name>
    <dbReference type="NCBI Taxonomy" id="59560"/>
    <lineage>
        <taxon>Eukaryota</taxon>
        <taxon>Metazoa</taxon>
        <taxon>Chordata</taxon>
        <taxon>Tunicata</taxon>
        <taxon>Ascidiacea</taxon>
        <taxon>Phlebobranchia</taxon>
        <taxon>Ascidiidae</taxon>
        <taxon>Phallusia</taxon>
    </lineage>
</organism>
<dbReference type="PANTHER" id="PTHR34529">
    <property type="entry name" value="AP-1 COMPLEX-ASSOCIATED REGULATORY PROTEIN"/>
    <property type="match status" value="1"/>
</dbReference>